<feature type="region of interest" description="Disordered" evidence="1">
    <location>
        <begin position="1"/>
        <end position="26"/>
    </location>
</feature>
<reference evidence="2" key="1">
    <citation type="submission" date="2021-05" db="EMBL/GenBank/DDBJ databases">
        <title>Comparative genomics of three Colletotrichum scovillei strains and genetic complementation revealed genes involved fungal growth and virulence on chili pepper.</title>
        <authorList>
            <person name="Hsieh D.-K."/>
            <person name="Chuang S.-C."/>
            <person name="Chen C.-Y."/>
            <person name="Chao Y.-T."/>
            <person name="Lu M.-Y.J."/>
            <person name="Lee M.-H."/>
            <person name="Shih M.-C."/>
        </authorList>
    </citation>
    <scope>NUCLEOTIDE SEQUENCE</scope>
    <source>
        <strain evidence="2">Coll-153</strain>
    </source>
</reference>
<feature type="region of interest" description="Disordered" evidence="1">
    <location>
        <begin position="59"/>
        <end position="89"/>
    </location>
</feature>
<proteinExistence type="predicted"/>
<name>A0A9P7UFD2_9PEZI</name>
<gene>
    <name evidence="2" type="ORF">JMJ77_006969</name>
</gene>
<accession>A0A9P7UFD2</accession>
<evidence type="ECO:0000313" key="3">
    <source>
        <dbReference type="Proteomes" id="UP000699042"/>
    </source>
</evidence>
<dbReference type="AlphaFoldDB" id="A0A9P7UFD2"/>
<sequence>ALPTHGSDHGKKRVTGATGHRIRPSTVGGVVNHRKKEPQYWFPGDDVSCPGPGHQVSIFGQKQKKKTHSRPPYGVDGSLQLRQSLNSVG</sequence>
<feature type="compositionally biased region" description="Polar residues" evidence="1">
    <location>
        <begin position="80"/>
        <end position="89"/>
    </location>
</feature>
<dbReference type="Proteomes" id="UP000699042">
    <property type="component" value="Unassembled WGS sequence"/>
</dbReference>
<organism evidence="2 3">
    <name type="scientific">Colletotrichum scovillei</name>
    <dbReference type="NCBI Taxonomy" id="1209932"/>
    <lineage>
        <taxon>Eukaryota</taxon>
        <taxon>Fungi</taxon>
        <taxon>Dikarya</taxon>
        <taxon>Ascomycota</taxon>
        <taxon>Pezizomycotina</taxon>
        <taxon>Sordariomycetes</taxon>
        <taxon>Hypocreomycetidae</taxon>
        <taxon>Glomerellales</taxon>
        <taxon>Glomerellaceae</taxon>
        <taxon>Colletotrichum</taxon>
        <taxon>Colletotrichum acutatum species complex</taxon>
    </lineage>
</organism>
<keyword evidence="3" id="KW-1185">Reference proteome</keyword>
<evidence type="ECO:0000256" key="1">
    <source>
        <dbReference type="SAM" id="MobiDB-lite"/>
    </source>
</evidence>
<comment type="caution">
    <text evidence="2">The sequence shown here is derived from an EMBL/GenBank/DDBJ whole genome shotgun (WGS) entry which is preliminary data.</text>
</comment>
<dbReference type="EMBL" id="JAESDN010000002">
    <property type="protein sequence ID" value="KAG7054489.1"/>
    <property type="molecule type" value="Genomic_DNA"/>
</dbReference>
<evidence type="ECO:0000313" key="2">
    <source>
        <dbReference type="EMBL" id="KAG7054489.1"/>
    </source>
</evidence>
<feature type="non-terminal residue" evidence="2">
    <location>
        <position position="1"/>
    </location>
</feature>
<protein>
    <submittedName>
        <fullName evidence="2">Uncharacterized protein</fullName>
    </submittedName>
</protein>